<reference evidence="2" key="3">
    <citation type="submission" date="2015-04" db="UniProtKB">
        <authorList>
            <consortium name="EnsemblPlants"/>
        </authorList>
    </citation>
    <scope>IDENTIFICATION</scope>
    <source>
        <strain evidence="2">cv. Jemalong A17</strain>
    </source>
</reference>
<protein>
    <submittedName>
        <fullName evidence="1 2">Uncharacterized protein</fullName>
    </submittedName>
</protein>
<dbReference type="PaxDb" id="3880-AES76273"/>
<dbReference type="HOGENOM" id="CLU_2982103_0_0_1"/>
<name>G7KJ67_MEDTR</name>
<reference evidence="1 3" key="2">
    <citation type="journal article" date="2014" name="BMC Genomics">
        <title>An improved genome release (version Mt4.0) for the model legume Medicago truncatula.</title>
        <authorList>
            <person name="Tang H."/>
            <person name="Krishnakumar V."/>
            <person name="Bidwell S."/>
            <person name="Rosen B."/>
            <person name="Chan A."/>
            <person name="Zhou S."/>
            <person name="Gentzbittel L."/>
            <person name="Childs K.L."/>
            <person name="Yandell M."/>
            <person name="Gundlach H."/>
            <person name="Mayer K.F."/>
            <person name="Schwartz D.C."/>
            <person name="Town C.D."/>
        </authorList>
    </citation>
    <scope>GENOME REANNOTATION</scope>
    <source>
        <strain evidence="2 3">cv. Jemalong A17</strain>
    </source>
</reference>
<accession>G7KJ67</accession>
<evidence type="ECO:0000313" key="1">
    <source>
        <dbReference type="EMBL" id="AES76273.1"/>
    </source>
</evidence>
<keyword evidence="3" id="KW-1185">Reference proteome</keyword>
<dbReference type="EMBL" id="CM001222">
    <property type="protein sequence ID" value="AES76273.1"/>
    <property type="molecule type" value="Genomic_DNA"/>
</dbReference>
<dbReference type="AlphaFoldDB" id="G7KJ67"/>
<gene>
    <name evidence="1" type="ordered locus">MTR_6g074790</name>
</gene>
<dbReference type="STRING" id="3880.G7KJ67"/>
<evidence type="ECO:0000313" key="3">
    <source>
        <dbReference type="Proteomes" id="UP000002051"/>
    </source>
</evidence>
<proteinExistence type="predicted"/>
<reference evidence="1 3" key="1">
    <citation type="journal article" date="2011" name="Nature">
        <title>The Medicago genome provides insight into the evolution of rhizobial symbioses.</title>
        <authorList>
            <person name="Young N.D."/>
            <person name="Debelle F."/>
            <person name="Oldroyd G.E."/>
            <person name="Geurts R."/>
            <person name="Cannon S.B."/>
            <person name="Udvardi M.K."/>
            <person name="Benedito V.A."/>
            <person name="Mayer K.F."/>
            <person name="Gouzy J."/>
            <person name="Schoof H."/>
            <person name="Van de Peer Y."/>
            <person name="Proost S."/>
            <person name="Cook D.R."/>
            <person name="Meyers B.C."/>
            <person name="Spannagl M."/>
            <person name="Cheung F."/>
            <person name="De Mita S."/>
            <person name="Krishnakumar V."/>
            <person name="Gundlach H."/>
            <person name="Zhou S."/>
            <person name="Mudge J."/>
            <person name="Bharti A.K."/>
            <person name="Murray J.D."/>
            <person name="Naoumkina M.A."/>
            <person name="Rosen B."/>
            <person name="Silverstein K.A."/>
            <person name="Tang H."/>
            <person name="Rombauts S."/>
            <person name="Zhao P.X."/>
            <person name="Zhou P."/>
            <person name="Barbe V."/>
            <person name="Bardou P."/>
            <person name="Bechner M."/>
            <person name="Bellec A."/>
            <person name="Berger A."/>
            <person name="Berges H."/>
            <person name="Bidwell S."/>
            <person name="Bisseling T."/>
            <person name="Choisne N."/>
            <person name="Couloux A."/>
            <person name="Denny R."/>
            <person name="Deshpande S."/>
            <person name="Dai X."/>
            <person name="Doyle J.J."/>
            <person name="Dudez A.M."/>
            <person name="Farmer A.D."/>
            <person name="Fouteau S."/>
            <person name="Franken C."/>
            <person name="Gibelin C."/>
            <person name="Gish J."/>
            <person name="Goldstein S."/>
            <person name="Gonzalez A.J."/>
            <person name="Green P.J."/>
            <person name="Hallab A."/>
            <person name="Hartog M."/>
            <person name="Hua A."/>
            <person name="Humphray S.J."/>
            <person name="Jeong D.H."/>
            <person name="Jing Y."/>
            <person name="Jocker A."/>
            <person name="Kenton S.M."/>
            <person name="Kim D.J."/>
            <person name="Klee K."/>
            <person name="Lai H."/>
            <person name="Lang C."/>
            <person name="Lin S."/>
            <person name="Macmil S.L."/>
            <person name="Magdelenat G."/>
            <person name="Matthews L."/>
            <person name="McCorrison J."/>
            <person name="Monaghan E.L."/>
            <person name="Mun J.H."/>
            <person name="Najar F.Z."/>
            <person name="Nicholson C."/>
            <person name="Noirot C."/>
            <person name="O'Bleness M."/>
            <person name="Paule C.R."/>
            <person name="Poulain J."/>
            <person name="Prion F."/>
            <person name="Qin B."/>
            <person name="Qu C."/>
            <person name="Retzel E.F."/>
            <person name="Riddle C."/>
            <person name="Sallet E."/>
            <person name="Samain S."/>
            <person name="Samson N."/>
            <person name="Sanders I."/>
            <person name="Saurat O."/>
            <person name="Scarpelli C."/>
            <person name="Schiex T."/>
            <person name="Segurens B."/>
            <person name="Severin A.J."/>
            <person name="Sherrier D.J."/>
            <person name="Shi R."/>
            <person name="Sims S."/>
            <person name="Singer S.R."/>
            <person name="Sinharoy S."/>
            <person name="Sterck L."/>
            <person name="Viollet A."/>
            <person name="Wang B.B."/>
            <person name="Wang K."/>
            <person name="Wang M."/>
            <person name="Wang X."/>
            <person name="Warfsmann J."/>
            <person name="Weissenbach J."/>
            <person name="White D.D."/>
            <person name="White J.D."/>
            <person name="Wiley G.B."/>
            <person name="Wincker P."/>
            <person name="Xing Y."/>
            <person name="Yang L."/>
            <person name="Yao Z."/>
            <person name="Ying F."/>
            <person name="Zhai J."/>
            <person name="Zhou L."/>
            <person name="Zuber A."/>
            <person name="Denarie J."/>
            <person name="Dixon R.A."/>
            <person name="May G.D."/>
            <person name="Schwartz D.C."/>
            <person name="Rogers J."/>
            <person name="Quetier F."/>
            <person name="Town C.D."/>
            <person name="Roe B.A."/>
        </authorList>
    </citation>
    <scope>NUCLEOTIDE SEQUENCE [LARGE SCALE GENOMIC DNA]</scope>
    <source>
        <strain evidence="1">A17</strain>
        <strain evidence="2 3">cv. Jemalong A17</strain>
    </source>
</reference>
<organism evidence="1 3">
    <name type="scientific">Medicago truncatula</name>
    <name type="common">Barrel medic</name>
    <name type="synonym">Medicago tribuloides</name>
    <dbReference type="NCBI Taxonomy" id="3880"/>
    <lineage>
        <taxon>Eukaryota</taxon>
        <taxon>Viridiplantae</taxon>
        <taxon>Streptophyta</taxon>
        <taxon>Embryophyta</taxon>
        <taxon>Tracheophyta</taxon>
        <taxon>Spermatophyta</taxon>
        <taxon>Magnoliopsida</taxon>
        <taxon>eudicotyledons</taxon>
        <taxon>Gunneridae</taxon>
        <taxon>Pentapetalae</taxon>
        <taxon>rosids</taxon>
        <taxon>fabids</taxon>
        <taxon>Fabales</taxon>
        <taxon>Fabaceae</taxon>
        <taxon>Papilionoideae</taxon>
        <taxon>50 kb inversion clade</taxon>
        <taxon>NPAAA clade</taxon>
        <taxon>Hologalegina</taxon>
        <taxon>IRL clade</taxon>
        <taxon>Trifolieae</taxon>
        <taxon>Medicago</taxon>
    </lineage>
</organism>
<sequence length="58" mass="6867">MRKLNRKSATPKRLSNSVGRFEWQACYKEVATALIKFSLFGPPLLLRELSKRRLFEHF</sequence>
<evidence type="ECO:0000313" key="2">
    <source>
        <dbReference type="EnsemblPlants" id="AES76273"/>
    </source>
</evidence>
<dbReference type="EnsemblPlants" id="AES76273">
    <property type="protein sequence ID" value="AES76273"/>
    <property type="gene ID" value="MTR_6g074790"/>
</dbReference>
<dbReference type="Proteomes" id="UP000002051">
    <property type="component" value="Chromosome 6"/>
</dbReference>